<evidence type="ECO:0000256" key="2">
    <source>
        <dbReference type="ARBA" id="ARBA00022679"/>
    </source>
</evidence>
<evidence type="ECO:0000313" key="6">
    <source>
        <dbReference type="Proteomes" id="UP001642484"/>
    </source>
</evidence>
<proteinExistence type="predicted"/>
<keyword evidence="1" id="KW-0723">Serine/threonine-protein kinase</keyword>
<comment type="caution">
    <text evidence="5">The sequence shown here is derived from an EMBL/GenBank/DDBJ whole genome shotgun (WGS) entry which is preliminary data.</text>
</comment>
<dbReference type="PANTHER" id="PTHR31756">
    <property type="entry name" value="PYRUVATE, PHOSPHATE DIKINASE REGULATORY PROTEIN 1, CHLOROPLASTIC"/>
    <property type="match status" value="1"/>
</dbReference>
<evidence type="ECO:0000313" key="5">
    <source>
        <dbReference type="EMBL" id="CAK9043616.1"/>
    </source>
</evidence>
<keyword evidence="3" id="KW-0547">Nucleotide-binding</keyword>
<organism evidence="5 6">
    <name type="scientific">Durusdinium trenchii</name>
    <dbReference type="NCBI Taxonomy" id="1381693"/>
    <lineage>
        <taxon>Eukaryota</taxon>
        <taxon>Sar</taxon>
        <taxon>Alveolata</taxon>
        <taxon>Dinophyceae</taxon>
        <taxon>Suessiales</taxon>
        <taxon>Symbiodiniaceae</taxon>
        <taxon>Durusdinium</taxon>
    </lineage>
</organism>
<dbReference type="Pfam" id="PF03618">
    <property type="entry name" value="Kinase-PPPase"/>
    <property type="match status" value="2"/>
</dbReference>
<reference evidence="5 6" key="1">
    <citation type="submission" date="2024-02" db="EMBL/GenBank/DDBJ databases">
        <authorList>
            <person name="Chen Y."/>
            <person name="Shah S."/>
            <person name="Dougan E. K."/>
            <person name="Thang M."/>
            <person name="Chan C."/>
        </authorList>
    </citation>
    <scope>NUCLEOTIDE SEQUENCE [LARGE SCALE GENOMIC DNA]</scope>
</reference>
<dbReference type="EMBL" id="CAXAMN010014525">
    <property type="protein sequence ID" value="CAK9043616.1"/>
    <property type="molecule type" value="Genomic_DNA"/>
</dbReference>
<evidence type="ECO:0000256" key="1">
    <source>
        <dbReference type="ARBA" id="ARBA00022527"/>
    </source>
</evidence>
<name>A0ABP0LWK2_9DINO</name>
<keyword evidence="6" id="KW-1185">Reference proteome</keyword>
<protein>
    <submittedName>
        <fullName evidence="5">Uncharacterized protein</fullName>
    </submittedName>
</protein>
<evidence type="ECO:0000256" key="4">
    <source>
        <dbReference type="ARBA" id="ARBA00022777"/>
    </source>
</evidence>
<gene>
    <name evidence="5" type="ORF">CCMP2556_LOCUS23073</name>
</gene>
<keyword evidence="2" id="KW-0808">Transferase</keyword>
<dbReference type="Proteomes" id="UP001642484">
    <property type="component" value="Unassembled WGS sequence"/>
</dbReference>
<evidence type="ECO:0000256" key="3">
    <source>
        <dbReference type="ARBA" id="ARBA00022741"/>
    </source>
</evidence>
<dbReference type="InterPro" id="IPR005177">
    <property type="entry name" value="Kinase-pyrophosphorylase"/>
</dbReference>
<sequence length="392" mass="42745">MATVTAFAGLARLRSHFPESGGVYFTAPNRLRACDRQLKVASVSAKALLAVGVAKRANWNRQPGRQFRSSRRLHGLQASAEKKAWQEAEDDDLWENIRGPPPGQINSFAPGATLKDAKIFAATRTIAVAPWSEDVTPKPIFAISDGPGVVANLVARMGFRQFGDITRSIVEVVDGVKTEEDVKAAVDKAATLAPEESLAIEQAGAMVVFSLANISLANFLVSECGRQGVPCINFMESAILAIEQRLQLPRGSEDVPDEPCETIFAVSDTSAEASYRIACKAFKQFPNVKLTGITCCPGIKSLQEIDHIVQEALKRRSLIIYTLASPGMSRFMRQQCERAKVLYADVLQPVVIALERYLDYPPVGVPGGHYSKEDELSAKTLEVAWEEKPMIA</sequence>
<accession>A0ABP0LWK2</accession>
<keyword evidence="4" id="KW-0418">Kinase</keyword>
<dbReference type="PANTHER" id="PTHR31756:SF3">
    <property type="entry name" value="PYRUVATE, PHOSPHATE DIKINASE REGULATORY PROTEIN 1, CHLOROPLASTIC"/>
    <property type="match status" value="1"/>
</dbReference>